<organism evidence="7 8">
    <name type="scientific">Kolteria novifilia</name>
    <dbReference type="NCBI Taxonomy" id="2527975"/>
    <lineage>
        <taxon>Bacteria</taxon>
        <taxon>Pseudomonadati</taxon>
        <taxon>Planctomycetota</taxon>
        <taxon>Planctomycetia</taxon>
        <taxon>Kolteriales</taxon>
        <taxon>Kolteriaceae</taxon>
        <taxon>Kolteria</taxon>
    </lineage>
</organism>
<dbReference type="PANTHER" id="PTHR43668:SF4">
    <property type="entry name" value="ALLANTOINASE"/>
    <property type="match status" value="1"/>
</dbReference>
<evidence type="ECO:0000256" key="3">
    <source>
        <dbReference type="ARBA" id="ARBA00010286"/>
    </source>
</evidence>
<dbReference type="SUPFAM" id="SSF51556">
    <property type="entry name" value="Metallo-dependent hydrolases"/>
    <property type="match status" value="1"/>
</dbReference>
<name>A0A518AWW5_9BACT</name>
<dbReference type="KEGG" id="knv:Pan216_00400"/>
<dbReference type="GO" id="GO:0004038">
    <property type="term" value="F:allantoinase activity"/>
    <property type="evidence" value="ECO:0007669"/>
    <property type="project" value="TreeGrafter"/>
</dbReference>
<keyword evidence="8" id="KW-1185">Reference proteome</keyword>
<dbReference type="InterPro" id="IPR050138">
    <property type="entry name" value="DHOase/Allantoinase_Hydrolase"/>
</dbReference>
<dbReference type="InterPro" id="IPR006680">
    <property type="entry name" value="Amidohydro-rel"/>
</dbReference>
<evidence type="ECO:0000259" key="6">
    <source>
        <dbReference type="Pfam" id="PF01979"/>
    </source>
</evidence>
<dbReference type="Gene3D" id="3.20.20.140">
    <property type="entry name" value="Metal-dependent hydrolases"/>
    <property type="match status" value="1"/>
</dbReference>
<proteinExistence type="inferred from homology"/>
<dbReference type="InterPro" id="IPR002195">
    <property type="entry name" value="Dihydroorotase_CS"/>
</dbReference>
<dbReference type="GO" id="GO:0006145">
    <property type="term" value="P:purine nucleobase catabolic process"/>
    <property type="evidence" value="ECO:0007669"/>
    <property type="project" value="TreeGrafter"/>
</dbReference>
<dbReference type="SUPFAM" id="SSF51338">
    <property type="entry name" value="Composite domain of metallo-dependent hydrolases"/>
    <property type="match status" value="1"/>
</dbReference>
<feature type="domain" description="Amidohydrolase-related" evidence="6">
    <location>
        <begin position="45"/>
        <end position="404"/>
    </location>
</feature>
<dbReference type="Pfam" id="PF01979">
    <property type="entry name" value="Amidohydro_1"/>
    <property type="match status" value="1"/>
</dbReference>
<dbReference type="OrthoDB" id="9765462at2"/>
<dbReference type="PROSITE" id="PS00483">
    <property type="entry name" value="DIHYDROOROTASE_2"/>
    <property type="match status" value="1"/>
</dbReference>
<keyword evidence="5 7" id="KW-0378">Hydrolase</keyword>
<dbReference type="EC" id="3.5.2.3" evidence="7"/>
<dbReference type="RefSeq" id="WP_145253237.1">
    <property type="nucleotide sequence ID" value="NZ_CP036279.1"/>
</dbReference>
<protein>
    <submittedName>
        <fullName evidence="7">Dihydroorotase</fullName>
        <ecNumber evidence="7">3.5.2.3</ecNumber>
    </submittedName>
</protein>
<dbReference type="GO" id="GO:0046872">
    <property type="term" value="F:metal ion binding"/>
    <property type="evidence" value="ECO:0007669"/>
    <property type="project" value="UniProtKB-KW"/>
</dbReference>
<evidence type="ECO:0000256" key="5">
    <source>
        <dbReference type="ARBA" id="ARBA00022801"/>
    </source>
</evidence>
<evidence type="ECO:0000256" key="2">
    <source>
        <dbReference type="ARBA" id="ARBA00002368"/>
    </source>
</evidence>
<comment type="function">
    <text evidence="2">Catalyzes the reversible cyclization of carbamoyl aspartate to dihydroorotate.</text>
</comment>
<dbReference type="Proteomes" id="UP000317093">
    <property type="component" value="Chromosome"/>
</dbReference>
<evidence type="ECO:0000313" key="8">
    <source>
        <dbReference type="Proteomes" id="UP000317093"/>
    </source>
</evidence>
<dbReference type="EMBL" id="CP036279">
    <property type="protein sequence ID" value="QDU59213.1"/>
    <property type="molecule type" value="Genomic_DNA"/>
</dbReference>
<dbReference type="AlphaFoldDB" id="A0A518AWW5"/>
<dbReference type="InterPro" id="IPR011059">
    <property type="entry name" value="Metal-dep_hydrolase_composite"/>
</dbReference>
<dbReference type="GO" id="GO:0004151">
    <property type="term" value="F:dihydroorotase activity"/>
    <property type="evidence" value="ECO:0007669"/>
    <property type="project" value="UniProtKB-EC"/>
</dbReference>
<evidence type="ECO:0000256" key="1">
    <source>
        <dbReference type="ARBA" id="ARBA00001947"/>
    </source>
</evidence>
<comment type="cofactor">
    <cofactor evidence="1">
        <name>Zn(2+)</name>
        <dbReference type="ChEBI" id="CHEBI:29105"/>
    </cofactor>
</comment>
<dbReference type="PANTHER" id="PTHR43668">
    <property type="entry name" value="ALLANTOINASE"/>
    <property type="match status" value="1"/>
</dbReference>
<accession>A0A518AWW5</accession>
<comment type="similarity">
    <text evidence="3">Belongs to the metallo-dependent hydrolases superfamily. DHOase family. Class I DHOase subfamily.</text>
</comment>
<dbReference type="InterPro" id="IPR032466">
    <property type="entry name" value="Metal_Hydrolase"/>
</dbReference>
<evidence type="ECO:0000256" key="4">
    <source>
        <dbReference type="ARBA" id="ARBA00022723"/>
    </source>
</evidence>
<reference evidence="7 8" key="1">
    <citation type="submission" date="2019-02" db="EMBL/GenBank/DDBJ databases">
        <title>Deep-cultivation of Planctomycetes and their phenomic and genomic characterization uncovers novel biology.</title>
        <authorList>
            <person name="Wiegand S."/>
            <person name="Jogler M."/>
            <person name="Boedeker C."/>
            <person name="Pinto D."/>
            <person name="Vollmers J."/>
            <person name="Rivas-Marin E."/>
            <person name="Kohn T."/>
            <person name="Peeters S.H."/>
            <person name="Heuer A."/>
            <person name="Rast P."/>
            <person name="Oberbeckmann S."/>
            <person name="Bunk B."/>
            <person name="Jeske O."/>
            <person name="Meyerdierks A."/>
            <person name="Storesund J.E."/>
            <person name="Kallscheuer N."/>
            <person name="Luecker S."/>
            <person name="Lage O.M."/>
            <person name="Pohl T."/>
            <person name="Merkel B.J."/>
            <person name="Hornburger P."/>
            <person name="Mueller R.-W."/>
            <person name="Bruemmer F."/>
            <person name="Labrenz M."/>
            <person name="Spormann A.M."/>
            <person name="Op den Camp H."/>
            <person name="Overmann J."/>
            <person name="Amann R."/>
            <person name="Jetten M.S.M."/>
            <person name="Mascher T."/>
            <person name="Medema M.H."/>
            <person name="Devos D.P."/>
            <person name="Kaster A.-K."/>
            <person name="Ovreas L."/>
            <person name="Rohde M."/>
            <person name="Galperin M.Y."/>
            <person name="Jogler C."/>
        </authorList>
    </citation>
    <scope>NUCLEOTIDE SEQUENCE [LARGE SCALE GENOMIC DNA]</scope>
    <source>
        <strain evidence="7 8">Pan216</strain>
    </source>
</reference>
<dbReference type="GO" id="GO:0005737">
    <property type="term" value="C:cytoplasm"/>
    <property type="evidence" value="ECO:0007669"/>
    <property type="project" value="TreeGrafter"/>
</dbReference>
<evidence type="ECO:0000313" key="7">
    <source>
        <dbReference type="EMBL" id="QDU59213.1"/>
    </source>
</evidence>
<keyword evidence="4" id="KW-0479">Metal-binding</keyword>
<gene>
    <name evidence="7" type="primary">pyrC_1</name>
    <name evidence="7" type="ORF">Pan216_00400</name>
</gene>
<sequence>MIIQGRLADIDGVKKAQLRVDEGRIVEVGTGLGDPDHVFSDDCLIFSGFGDVHVHARQDPSGKECHKEEFATAAAAAIHGGVVHIADMPNNPDAPVDEAAYARKEALVPDDCPVGFTFYAGIGPGTKPLERKVPYKAYMGPSIGQLFFRTQAQLDETLADYSGKYIAFHCEDPELLASYSSEGTHEQKRPPICEVTAVRFAIEMIKKHRFHGHVAHLSVGEALPYIYVAKAMGLPITTEVTPHHLFFDQAGITPENRTFMQMNPPLRTRADRETLLEGLRDGMIDMLATDHAPHLLEEKARGISGQPHLDTYGPFVTWLLLEKGFTPERIAMICSAKPGAFYSRYHEGTLGHLLPEHDATFTVLNLARPTTVERGDIRSKCGWSPFEGVTFPGSVEAVFVQGNRITS</sequence>